<proteinExistence type="predicted"/>
<dbReference type="OrthoDB" id="3158924at2759"/>
<sequence length="136" mass="15895">MGRERVNHLKENLLAIHPTAQDFHDRWKRACDTEARCIAEAKEYNKQSYDKTHKEPDFKQGYQVLVSSLNFNNLNGPRKMRDQFLGLFTINRLMGKNSGLVQVTEQFSRKHQVFQVSLVKPLHQSGEDTLHSRKKD</sequence>
<reference evidence="1" key="1">
    <citation type="submission" date="2021-03" db="EMBL/GenBank/DDBJ databases">
        <title>Draft genome sequence of rust myrtle Austropuccinia psidii MF-1, a brazilian biotype.</title>
        <authorList>
            <person name="Quecine M.C."/>
            <person name="Pachon D.M.R."/>
            <person name="Bonatelli M.L."/>
            <person name="Correr F.H."/>
            <person name="Franceschini L.M."/>
            <person name="Leite T.F."/>
            <person name="Margarido G.R.A."/>
            <person name="Almeida C.A."/>
            <person name="Ferrarezi J.A."/>
            <person name="Labate C.A."/>
        </authorList>
    </citation>
    <scope>NUCLEOTIDE SEQUENCE</scope>
    <source>
        <strain evidence="1">MF-1</strain>
    </source>
</reference>
<dbReference type="Proteomes" id="UP000765509">
    <property type="component" value="Unassembled WGS sequence"/>
</dbReference>
<evidence type="ECO:0000313" key="2">
    <source>
        <dbReference type="Proteomes" id="UP000765509"/>
    </source>
</evidence>
<gene>
    <name evidence="1" type="ORF">O181_075853</name>
</gene>
<name>A0A9Q3IC93_9BASI</name>
<protein>
    <submittedName>
        <fullName evidence="1">Uncharacterized protein</fullName>
    </submittedName>
</protein>
<keyword evidence="2" id="KW-1185">Reference proteome</keyword>
<organism evidence="1 2">
    <name type="scientific">Austropuccinia psidii MF-1</name>
    <dbReference type="NCBI Taxonomy" id="1389203"/>
    <lineage>
        <taxon>Eukaryota</taxon>
        <taxon>Fungi</taxon>
        <taxon>Dikarya</taxon>
        <taxon>Basidiomycota</taxon>
        <taxon>Pucciniomycotina</taxon>
        <taxon>Pucciniomycetes</taxon>
        <taxon>Pucciniales</taxon>
        <taxon>Sphaerophragmiaceae</taxon>
        <taxon>Austropuccinia</taxon>
    </lineage>
</organism>
<accession>A0A9Q3IC93</accession>
<comment type="caution">
    <text evidence="1">The sequence shown here is derived from an EMBL/GenBank/DDBJ whole genome shotgun (WGS) entry which is preliminary data.</text>
</comment>
<dbReference type="AlphaFoldDB" id="A0A9Q3IC93"/>
<evidence type="ECO:0000313" key="1">
    <source>
        <dbReference type="EMBL" id="MBW0536138.1"/>
    </source>
</evidence>
<dbReference type="EMBL" id="AVOT02040889">
    <property type="protein sequence ID" value="MBW0536138.1"/>
    <property type="molecule type" value="Genomic_DNA"/>
</dbReference>